<evidence type="ECO:0000256" key="2">
    <source>
        <dbReference type="ARBA" id="ARBA00022980"/>
    </source>
</evidence>
<comment type="similarity">
    <text evidence="1 4">Belongs to the universal ribosomal protein uS10 family.</text>
</comment>
<evidence type="ECO:0000256" key="1">
    <source>
        <dbReference type="ARBA" id="ARBA00007102"/>
    </source>
</evidence>
<dbReference type="GO" id="GO:0006412">
    <property type="term" value="P:translation"/>
    <property type="evidence" value="ECO:0007669"/>
    <property type="project" value="UniProtKB-UniRule"/>
</dbReference>
<accession>A0ABD6D7X5</accession>
<dbReference type="SMART" id="SM01403">
    <property type="entry name" value="Ribosomal_S10"/>
    <property type="match status" value="1"/>
</dbReference>
<protein>
    <recommendedName>
        <fullName evidence="4">Small ribosomal subunit protein uS10</fullName>
    </recommendedName>
</protein>
<evidence type="ECO:0000313" key="7">
    <source>
        <dbReference type="Proteomes" id="UP001597052"/>
    </source>
</evidence>
<evidence type="ECO:0000256" key="4">
    <source>
        <dbReference type="HAMAP-Rule" id="MF_00508"/>
    </source>
</evidence>
<dbReference type="SUPFAM" id="SSF54999">
    <property type="entry name" value="Ribosomal protein S10"/>
    <property type="match status" value="1"/>
</dbReference>
<name>A0ABD6D7X5_9EURY</name>
<keyword evidence="7" id="KW-1185">Reference proteome</keyword>
<keyword evidence="3 4" id="KW-0687">Ribonucleoprotein</keyword>
<dbReference type="Pfam" id="PF00338">
    <property type="entry name" value="Ribosomal_S10"/>
    <property type="match status" value="1"/>
</dbReference>
<sequence>MTFVTKLTFQSGDRAVLEDTVTSLKEMVERKGGQCKGPHTDPADKLRVPQYRTLQPGGMFSDWEYTVYNRRVEIHGADHIAREVGHMDFPDSVHVEIEVEQKKPLGHKGN</sequence>
<dbReference type="InterPro" id="IPR001848">
    <property type="entry name" value="Ribosomal_uS10"/>
</dbReference>
<organism evidence="6 7">
    <name type="scientific">Halohasta litorea</name>
    <dbReference type="NCBI Taxonomy" id="869891"/>
    <lineage>
        <taxon>Archaea</taxon>
        <taxon>Methanobacteriati</taxon>
        <taxon>Methanobacteriota</taxon>
        <taxon>Stenosarchaea group</taxon>
        <taxon>Halobacteria</taxon>
        <taxon>Halobacteriales</taxon>
        <taxon>Haloferacaceae</taxon>
        <taxon>Halohasta</taxon>
    </lineage>
</organism>
<feature type="domain" description="Small ribosomal subunit protein uS10" evidence="5">
    <location>
        <begin position="6"/>
        <end position="98"/>
    </location>
</feature>
<dbReference type="HAMAP" id="MF_00508">
    <property type="entry name" value="Ribosomal_uS10"/>
    <property type="match status" value="1"/>
</dbReference>
<dbReference type="Proteomes" id="UP001597052">
    <property type="component" value="Unassembled WGS sequence"/>
</dbReference>
<dbReference type="InterPro" id="IPR027486">
    <property type="entry name" value="Ribosomal_uS10_dom"/>
</dbReference>
<dbReference type="EMBL" id="JBHUDM010000002">
    <property type="protein sequence ID" value="MFD1642375.1"/>
    <property type="molecule type" value="Genomic_DNA"/>
</dbReference>
<comment type="subunit">
    <text evidence="4">Part of the 30S ribosomal subunit.</text>
</comment>
<proteinExistence type="inferred from homology"/>
<dbReference type="GO" id="GO:0000049">
    <property type="term" value="F:tRNA binding"/>
    <property type="evidence" value="ECO:0007669"/>
    <property type="project" value="UniProtKB-UniRule"/>
</dbReference>
<dbReference type="AlphaFoldDB" id="A0ABD6D7X5"/>
<evidence type="ECO:0000256" key="3">
    <source>
        <dbReference type="ARBA" id="ARBA00023274"/>
    </source>
</evidence>
<dbReference type="GO" id="GO:0005840">
    <property type="term" value="C:ribosome"/>
    <property type="evidence" value="ECO:0007669"/>
    <property type="project" value="UniProtKB-KW"/>
</dbReference>
<reference evidence="6 7" key="1">
    <citation type="journal article" date="2019" name="Int. J. Syst. Evol. Microbiol.">
        <title>The Global Catalogue of Microorganisms (GCM) 10K type strain sequencing project: providing services to taxonomists for standard genome sequencing and annotation.</title>
        <authorList>
            <consortium name="The Broad Institute Genomics Platform"/>
            <consortium name="The Broad Institute Genome Sequencing Center for Infectious Disease"/>
            <person name="Wu L."/>
            <person name="Ma J."/>
        </authorList>
    </citation>
    <scope>NUCLEOTIDE SEQUENCE [LARGE SCALE GENOMIC DNA]</scope>
    <source>
        <strain evidence="6 7">CGMCC 1.10593</strain>
    </source>
</reference>
<dbReference type="RefSeq" id="WP_256395255.1">
    <property type="nucleotide sequence ID" value="NZ_JANHDJ010000002.1"/>
</dbReference>
<evidence type="ECO:0000313" key="6">
    <source>
        <dbReference type="EMBL" id="MFD1642375.1"/>
    </source>
</evidence>
<dbReference type="GO" id="GO:1990904">
    <property type="term" value="C:ribonucleoprotein complex"/>
    <property type="evidence" value="ECO:0007669"/>
    <property type="project" value="UniProtKB-KW"/>
</dbReference>
<dbReference type="Gene3D" id="3.30.70.600">
    <property type="entry name" value="Ribosomal protein S10 domain"/>
    <property type="match status" value="1"/>
</dbReference>
<gene>
    <name evidence="4" type="primary">rps10</name>
    <name evidence="6" type="ORF">ACFSBW_10875</name>
</gene>
<evidence type="ECO:0000259" key="5">
    <source>
        <dbReference type="SMART" id="SM01403"/>
    </source>
</evidence>
<comment type="function">
    <text evidence="4">Involved in the binding of tRNA to the ribosomes.</text>
</comment>
<comment type="caution">
    <text evidence="6">The sequence shown here is derived from an EMBL/GenBank/DDBJ whole genome shotgun (WGS) entry which is preliminary data.</text>
</comment>
<keyword evidence="2 4" id="KW-0689">Ribosomal protein</keyword>
<dbReference type="InterPro" id="IPR036838">
    <property type="entry name" value="Ribosomal_uS10_dom_sf"/>
</dbReference>